<dbReference type="CTD" id="182488"/>
<dbReference type="AGR" id="WB:WBGene00015668"/>
<evidence type="ECO:0000256" key="1">
    <source>
        <dbReference type="SAM" id="Phobius"/>
    </source>
</evidence>
<dbReference type="OrthoDB" id="10311688at2759"/>
<feature type="transmembrane region" description="Helical" evidence="1">
    <location>
        <begin position="70"/>
        <end position="95"/>
    </location>
</feature>
<feature type="transmembrane region" description="Helical" evidence="1">
    <location>
        <begin position="102"/>
        <end position="125"/>
    </location>
</feature>
<sequence>MVESMFLSKPEKWFLVIFTTLTFISLISTAMAFIIDKHAITGTILNPSICMMSHSFDCQTVYTSKTIRDFVQITAGVDLTLSCVSFTIGVVITSVQILNSRILFAFLLITIFKNIFINSSILLIVTNTDYYINTVHNIIMGTCGHHLCWEDENANVAAAFILLLASGTITFFTMLTFLILGVKIVKKYDDLHKDEIWAKWDDIAAQLVSY</sequence>
<dbReference type="FunCoup" id="Q17893">
    <property type="interactions" value="65"/>
</dbReference>
<dbReference type="Proteomes" id="UP000001940">
    <property type="component" value="Chromosome X"/>
</dbReference>
<dbReference type="eggNOG" id="ENOG502THSI">
    <property type="taxonomic scope" value="Eukaryota"/>
</dbReference>
<protein>
    <submittedName>
        <fullName evidence="2">Transmembrane protein</fullName>
    </submittedName>
</protein>
<dbReference type="UCSC" id="C10A4.7">
    <property type="organism name" value="c. elegans"/>
</dbReference>
<dbReference type="HOGENOM" id="CLU_092912_0_0_1"/>
<proteinExistence type="predicted"/>
<feature type="transmembrane region" description="Helical" evidence="1">
    <location>
        <begin position="12"/>
        <end position="35"/>
    </location>
</feature>
<feature type="transmembrane region" description="Helical" evidence="1">
    <location>
        <begin position="156"/>
        <end position="180"/>
    </location>
</feature>
<dbReference type="OMA" id="RRAINIP"/>
<reference evidence="2 3" key="1">
    <citation type="journal article" date="1998" name="Science">
        <title>Genome sequence of the nematode C. elegans: a platform for investigating biology.</title>
        <authorList>
            <consortium name="The C. elegans sequencing consortium"/>
            <person name="Sulson J.E."/>
            <person name="Waterston R."/>
        </authorList>
    </citation>
    <scope>NUCLEOTIDE SEQUENCE [LARGE SCALE GENOMIC DNA]</scope>
    <source>
        <strain evidence="2 3">Bristol N2</strain>
    </source>
</reference>
<dbReference type="WormBase" id="C10A4.7">
    <property type="protein sequence ID" value="CE41758"/>
    <property type="gene ID" value="WBGene00015668"/>
</dbReference>
<accession>Q17893</accession>
<dbReference type="PaxDb" id="6239-C10A4.7"/>
<dbReference type="InParanoid" id="Q17893"/>
<name>Q17893_CAEEL</name>
<organism evidence="2 3">
    <name type="scientific">Caenorhabditis elegans</name>
    <dbReference type="NCBI Taxonomy" id="6239"/>
    <lineage>
        <taxon>Eukaryota</taxon>
        <taxon>Metazoa</taxon>
        <taxon>Ecdysozoa</taxon>
        <taxon>Nematoda</taxon>
        <taxon>Chromadorea</taxon>
        <taxon>Rhabditida</taxon>
        <taxon>Rhabditina</taxon>
        <taxon>Rhabditomorpha</taxon>
        <taxon>Rhabditoidea</taxon>
        <taxon>Rhabditidae</taxon>
        <taxon>Peloderinae</taxon>
        <taxon>Caenorhabditis</taxon>
    </lineage>
</organism>
<evidence type="ECO:0000313" key="4">
    <source>
        <dbReference type="WormBase" id="C10A4.7"/>
    </source>
</evidence>
<dbReference type="GeneID" id="182488"/>
<dbReference type="RefSeq" id="NP_509254.2">
    <property type="nucleotide sequence ID" value="NM_076853.4"/>
</dbReference>
<dbReference type="EMBL" id="BX284606">
    <property type="protein sequence ID" value="CCD62401.1"/>
    <property type="molecule type" value="Genomic_DNA"/>
</dbReference>
<keyword evidence="1" id="KW-0472">Membrane</keyword>
<dbReference type="Bgee" id="WBGene00015668">
    <property type="expression patterns" value="Expressed in adult organism"/>
</dbReference>
<keyword evidence="3" id="KW-1185">Reference proteome</keyword>
<keyword evidence="1 2" id="KW-0812">Transmembrane</keyword>
<gene>
    <name evidence="2 4" type="ORF">C10A4.7</name>
    <name evidence="2" type="ORF">CELE_C10A4.7</name>
</gene>
<dbReference type="SMR" id="Q17893"/>
<evidence type="ECO:0000313" key="2">
    <source>
        <dbReference type="EMBL" id="CCD62401.1"/>
    </source>
</evidence>
<dbReference type="KEGG" id="cel:CELE_C10A4.7"/>
<dbReference type="AlphaFoldDB" id="Q17893"/>
<evidence type="ECO:0000313" key="3">
    <source>
        <dbReference type="Proteomes" id="UP000001940"/>
    </source>
</evidence>
<keyword evidence="1" id="KW-1133">Transmembrane helix</keyword>